<dbReference type="SMART" id="SM01005">
    <property type="entry name" value="Ala_racemase_C"/>
    <property type="match status" value="1"/>
</dbReference>
<evidence type="ECO:0000256" key="1">
    <source>
        <dbReference type="ARBA" id="ARBA00001933"/>
    </source>
</evidence>
<dbReference type="HAMAP" id="MF_01201">
    <property type="entry name" value="Ala_racemase"/>
    <property type="match status" value="1"/>
</dbReference>
<evidence type="ECO:0000313" key="8">
    <source>
        <dbReference type="EMBL" id="BBH18041.1"/>
    </source>
</evidence>
<dbReference type="AlphaFoldDB" id="A0A3G9IWH0"/>
<evidence type="ECO:0000313" key="9">
    <source>
        <dbReference type="Proteomes" id="UP000271573"/>
    </source>
</evidence>
<feature type="binding site" evidence="4 6">
    <location>
        <position position="307"/>
    </location>
    <ligand>
        <name>substrate</name>
    </ligand>
</feature>
<comment type="similarity">
    <text evidence="4">Belongs to the alanine racemase family.</text>
</comment>
<dbReference type="Gene3D" id="3.20.20.10">
    <property type="entry name" value="Alanine racemase"/>
    <property type="match status" value="1"/>
</dbReference>
<dbReference type="SUPFAM" id="SSF50621">
    <property type="entry name" value="Alanine racemase C-terminal domain-like"/>
    <property type="match status" value="1"/>
</dbReference>
<evidence type="ECO:0000256" key="4">
    <source>
        <dbReference type="HAMAP-Rule" id="MF_01201"/>
    </source>
</evidence>
<dbReference type="GO" id="GO:0030170">
    <property type="term" value="F:pyridoxal phosphate binding"/>
    <property type="evidence" value="ECO:0007669"/>
    <property type="project" value="UniProtKB-UniRule"/>
</dbReference>
<feature type="modified residue" description="N6-(pyridoxal phosphate)lysine" evidence="4 5">
    <location>
        <position position="33"/>
    </location>
</feature>
<dbReference type="EMBL" id="AP019307">
    <property type="protein sequence ID" value="BBH18041.1"/>
    <property type="molecule type" value="Genomic_DNA"/>
</dbReference>
<evidence type="ECO:0000256" key="5">
    <source>
        <dbReference type="PIRSR" id="PIRSR600821-50"/>
    </source>
</evidence>
<dbReference type="EC" id="5.1.1.1" evidence="4"/>
<dbReference type="UniPathway" id="UPA00042">
    <property type="reaction ID" value="UER00497"/>
</dbReference>
<dbReference type="PROSITE" id="PS00395">
    <property type="entry name" value="ALANINE_RACEMASE"/>
    <property type="match status" value="1"/>
</dbReference>
<dbReference type="CDD" id="cd00430">
    <property type="entry name" value="PLPDE_III_AR"/>
    <property type="match status" value="1"/>
</dbReference>
<dbReference type="KEGG" id="nbe:Back2_23280"/>
<dbReference type="InterPro" id="IPR001608">
    <property type="entry name" value="Ala_racemase_N"/>
</dbReference>
<keyword evidence="2 4" id="KW-0663">Pyridoxal phosphate</keyword>
<comment type="pathway">
    <text evidence="4">Amino-acid biosynthesis; D-alanine biosynthesis; D-alanine from L-alanine: step 1/1.</text>
</comment>
<dbReference type="GO" id="GO:0005829">
    <property type="term" value="C:cytosol"/>
    <property type="evidence" value="ECO:0007669"/>
    <property type="project" value="TreeGrafter"/>
</dbReference>
<keyword evidence="9" id="KW-1185">Reference proteome</keyword>
<protein>
    <recommendedName>
        <fullName evidence="4">Alanine racemase</fullName>
        <ecNumber evidence="4">5.1.1.1</ecNumber>
    </recommendedName>
</protein>
<dbReference type="Pfam" id="PF00842">
    <property type="entry name" value="Ala_racemase_C"/>
    <property type="match status" value="1"/>
</dbReference>
<dbReference type="GO" id="GO:0009252">
    <property type="term" value="P:peptidoglycan biosynthetic process"/>
    <property type="evidence" value="ECO:0007669"/>
    <property type="project" value="TreeGrafter"/>
</dbReference>
<dbReference type="OrthoDB" id="9813814at2"/>
<dbReference type="GO" id="GO:0008784">
    <property type="term" value="F:alanine racemase activity"/>
    <property type="evidence" value="ECO:0007669"/>
    <property type="project" value="UniProtKB-UniRule"/>
</dbReference>
<proteinExistence type="inferred from homology"/>
<feature type="active site" description="Proton acceptor; specific for L-alanine" evidence="4">
    <location>
        <position position="258"/>
    </location>
</feature>
<reference evidence="8 9" key="1">
    <citation type="submission" date="2018-11" db="EMBL/GenBank/DDBJ databases">
        <title>Complete genome sequence of Nocardioides baekrokdamisoli strain KCTC 39748.</title>
        <authorList>
            <person name="Kang S.W."/>
            <person name="Lee K.C."/>
            <person name="Kim K.K."/>
            <person name="Kim J.S."/>
            <person name="Kim D.S."/>
            <person name="Ko S.H."/>
            <person name="Yang S.H."/>
            <person name="Shin Y.K."/>
            <person name="Lee J.S."/>
        </authorList>
    </citation>
    <scope>NUCLEOTIDE SEQUENCE [LARGE SCALE GENOMIC DNA]</scope>
    <source>
        <strain evidence="8 9">KCTC 39748</strain>
    </source>
</reference>
<dbReference type="NCBIfam" id="TIGR00492">
    <property type="entry name" value="alr"/>
    <property type="match status" value="1"/>
</dbReference>
<dbReference type="InterPro" id="IPR011079">
    <property type="entry name" value="Ala_racemase_C"/>
</dbReference>
<evidence type="ECO:0000256" key="3">
    <source>
        <dbReference type="ARBA" id="ARBA00023235"/>
    </source>
</evidence>
<dbReference type="InterPro" id="IPR029066">
    <property type="entry name" value="PLP-binding_barrel"/>
</dbReference>
<dbReference type="PRINTS" id="PR00992">
    <property type="entry name" value="ALARACEMASE"/>
</dbReference>
<evidence type="ECO:0000256" key="2">
    <source>
        <dbReference type="ARBA" id="ARBA00022898"/>
    </source>
</evidence>
<dbReference type="InterPro" id="IPR020622">
    <property type="entry name" value="Ala_racemase_pyridoxalP-BS"/>
</dbReference>
<evidence type="ECO:0000256" key="6">
    <source>
        <dbReference type="PIRSR" id="PIRSR600821-52"/>
    </source>
</evidence>
<evidence type="ECO:0000259" key="7">
    <source>
        <dbReference type="SMART" id="SM01005"/>
    </source>
</evidence>
<feature type="domain" description="Alanine racemase C-terminal" evidence="7">
    <location>
        <begin position="237"/>
        <end position="366"/>
    </location>
</feature>
<accession>A0A3G9IWH0</accession>
<dbReference type="Gene3D" id="2.40.37.10">
    <property type="entry name" value="Lyase, Ornithine Decarboxylase, Chain A, domain 1"/>
    <property type="match status" value="1"/>
</dbReference>
<comment type="catalytic activity">
    <reaction evidence="4">
        <text>L-alanine = D-alanine</text>
        <dbReference type="Rhea" id="RHEA:20249"/>
        <dbReference type="ChEBI" id="CHEBI:57416"/>
        <dbReference type="ChEBI" id="CHEBI:57972"/>
        <dbReference type="EC" id="5.1.1.1"/>
    </reaction>
</comment>
<organism evidence="8 9">
    <name type="scientific">Nocardioides baekrokdamisoli</name>
    <dbReference type="NCBI Taxonomy" id="1804624"/>
    <lineage>
        <taxon>Bacteria</taxon>
        <taxon>Bacillati</taxon>
        <taxon>Actinomycetota</taxon>
        <taxon>Actinomycetes</taxon>
        <taxon>Propionibacteriales</taxon>
        <taxon>Nocardioidaceae</taxon>
        <taxon>Nocardioides</taxon>
    </lineage>
</organism>
<dbReference type="InterPro" id="IPR009006">
    <property type="entry name" value="Ala_racemase/Decarboxylase_C"/>
</dbReference>
<comment type="function">
    <text evidence="4">Catalyzes the interconversion of L-alanine and D-alanine. May also act on other amino acids.</text>
</comment>
<dbReference type="Proteomes" id="UP000271573">
    <property type="component" value="Chromosome"/>
</dbReference>
<feature type="active site" description="Proton acceptor; specific for D-alanine" evidence="4">
    <location>
        <position position="33"/>
    </location>
</feature>
<sequence>MTRAEIVVDLAAIRDNVRTIAAFTGTPVMHVVKANGYGHGLLESARAGRAGGATWLGVAGVEEALALRAGGDSGPILAWLITASDDVAAAIGAGVDVAAYTVADLDRIAETGLTARVQLKLDTGLTRGGASRPDWTALFERARAGELDGSWKITGIWSHFVASEEPDETINDEQEKVFREGVDEARAAGLAPEVIHLANSAGALLRPSSRFDLVRIGIASYGLEPARGVSPIPLRPAMRVVAEVALVKDVPAGQGVSYNHRWVAPADTRVALVPVGYADGIPRAASNRADVAIYGGYRAPIRGTICMDQFVVDVFGEPTILVGDEVVLWGDPEQGVPSAQDWAEAAGTISYEVVTRIGGRLSRRYEDLGGDSREELA</sequence>
<dbReference type="Pfam" id="PF01168">
    <property type="entry name" value="Ala_racemase_N"/>
    <property type="match status" value="1"/>
</dbReference>
<dbReference type="InterPro" id="IPR000821">
    <property type="entry name" value="Ala_racemase"/>
</dbReference>
<comment type="cofactor">
    <cofactor evidence="1 4 5">
        <name>pyridoxal 5'-phosphate</name>
        <dbReference type="ChEBI" id="CHEBI:597326"/>
    </cofactor>
</comment>
<dbReference type="PANTHER" id="PTHR30511:SF0">
    <property type="entry name" value="ALANINE RACEMASE, CATABOLIC-RELATED"/>
    <property type="match status" value="1"/>
</dbReference>
<name>A0A3G9IWH0_9ACTN</name>
<keyword evidence="3 4" id="KW-0413">Isomerase</keyword>
<dbReference type="PANTHER" id="PTHR30511">
    <property type="entry name" value="ALANINE RACEMASE"/>
    <property type="match status" value="1"/>
</dbReference>
<dbReference type="SUPFAM" id="SSF51419">
    <property type="entry name" value="PLP-binding barrel"/>
    <property type="match status" value="1"/>
</dbReference>
<dbReference type="GO" id="GO:0030632">
    <property type="term" value="P:D-alanine biosynthetic process"/>
    <property type="evidence" value="ECO:0007669"/>
    <property type="project" value="UniProtKB-UniRule"/>
</dbReference>
<gene>
    <name evidence="8" type="primary">alr</name>
    <name evidence="8" type="ORF">Back2_23280</name>
</gene>
<dbReference type="RefSeq" id="WP_125569407.1">
    <property type="nucleotide sequence ID" value="NZ_AP019307.1"/>
</dbReference>
<feature type="binding site" evidence="4 6">
    <location>
        <position position="127"/>
    </location>
    <ligand>
        <name>substrate</name>
    </ligand>
</feature>